<organism evidence="1">
    <name type="scientific">Trichodesmium erythraeum (strain IMS101)</name>
    <dbReference type="NCBI Taxonomy" id="203124"/>
    <lineage>
        <taxon>Bacteria</taxon>
        <taxon>Bacillati</taxon>
        <taxon>Cyanobacteriota</taxon>
        <taxon>Cyanophyceae</taxon>
        <taxon>Oscillatoriophycideae</taxon>
        <taxon>Oscillatoriales</taxon>
        <taxon>Microcoleaceae</taxon>
        <taxon>Trichodesmium</taxon>
    </lineage>
</organism>
<dbReference type="HOGENOM" id="CLU_766668_0_0_3"/>
<dbReference type="AlphaFoldDB" id="Q119W4"/>
<dbReference type="eggNOG" id="COG4403">
    <property type="taxonomic scope" value="Bacteria"/>
</dbReference>
<evidence type="ECO:0000313" key="1">
    <source>
        <dbReference type="EMBL" id="ABG49710.1"/>
    </source>
</evidence>
<sequence>MQLLEFPSYHFPTGVTGRLKEVLLDIVERVEISSDFSIRHPEYKPLDLPAEVVARFQALPKQMRDKYLSLQLRSFLYGIYYNGSMQTSLALDSEENSRPLDLENNTFLGVEMEFYIQLEESNRGEGYFDSGWSVLREETDGALAVTKNGLRLHIEREKHLQESQKAAVVGDSVAIRMPNNLVQNGFYMAVGNLGSQSQVESESQSGVVRVYFNFTSEGAVVVMGSLTEKLNEVAVPFSFKVLYARDYYDRYDAGVLYFDKDNYELVRQVLSDVYGENKSYFKSEIPLFTMELAPGLGLAEEPDRKFASQESFGMNRCQMIANGLLKAWDQGDNSTEGRMRAILEQFSLLGIDLQRPYLNANSEDVYRVI</sequence>
<dbReference type="Pfam" id="PF17914">
    <property type="entry name" value="HopA1"/>
    <property type="match status" value="1"/>
</dbReference>
<dbReference type="InterPro" id="IPR040871">
    <property type="entry name" value="HopA1"/>
</dbReference>
<proteinExistence type="predicted"/>
<dbReference type="EMBL" id="CP000393">
    <property type="protein sequence ID" value="ABG49710.1"/>
    <property type="molecule type" value="Genomic_DNA"/>
</dbReference>
<protein>
    <submittedName>
        <fullName evidence="1">Uncharacterized protein</fullName>
    </submittedName>
</protein>
<dbReference type="STRING" id="203124.Tery_0222"/>
<dbReference type="RefSeq" id="WP_011610106.1">
    <property type="nucleotide sequence ID" value="NC_008312.1"/>
</dbReference>
<gene>
    <name evidence="1" type="ordered locus">Tery_0222</name>
</gene>
<name>Q119W4_TRIEI</name>
<dbReference type="OrthoDB" id="939976at2"/>
<dbReference type="KEGG" id="ter:Tery_0222"/>
<reference evidence="1" key="1">
    <citation type="submission" date="2006-06" db="EMBL/GenBank/DDBJ databases">
        <title>Complete sequence of Trichodesmium erythraeum IMS101.</title>
        <authorList>
            <consortium name="US DOE Joint Genome Institute"/>
            <person name="Copeland A."/>
            <person name="Lucas S."/>
            <person name="Lapidus A."/>
            <person name="Barry K."/>
            <person name="Detter J.C."/>
            <person name="Glavina del Rio T."/>
            <person name="Hammon N."/>
            <person name="Israni S."/>
            <person name="Dalin E."/>
            <person name="Tice H."/>
            <person name="Pitluck S."/>
            <person name="Kiss H."/>
            <person name="Munk A.C."/>
            <person name="Brettin T."/>
            <person name="Bruce D."/>
            <person name="Han C."/>
            <person name="Tapia R."/>
            <person name="Gilna P."/>
            <person name="Schmutz J."/>
            <person name="Larimer F."/>
            <person name="Land M."/>
            <person name="Hauser L."/>
            <person name="Kyrpides N."/>
            <person name="Kim E."/>
            <person name="Richardson P."/>
        </authorList>
    </citation>
    <scope>NUCLEOTIDE SEQUENCE [LARGE SCALE GENOMIC DNA]</scope>
    <source>
        <strain evidence="1">IMS101</strain>
    </source>
</reference>
<accession>Q119W4</accession>